<dbReference type="InterPro" id="IPR019004">
    <property type="entry name" value="YqeY/Aim41"/>
</dbReference>
<name>Q5GV93_XANOR</name>
<reference evidence="2 3" key="1">
    <citation type="journal article" date="2005" name="Nucleic Acids Res.">
        <title>The genome sequence of Xanthomonas oryzae pathovar oryzae KACC10331, the bacterial blight pathogen of rice.</title>
        <authorList>
            <person name="Lee B.M."/>
            <person name="Park Y.J."/>
            <person name="Park D.S."/>
            <person name="Kang H.W."/>
            <person name="Kim J.G."/>
            <person name="Song E.S."/>
            <person name="Park I.C."/>
            <person name="Yoon U.H."/>
            <person name="Hahn J.H."/>
            <person name="Koo B.S."/>
            <person name="Lee G.B."/>
            <person name="Kim H."/>
            <person name="Park H.S."/>
            <person name="Yoon K.O."/>
            <person name="Kim J.H."/>
            <person name="Jung C.H."/>
            <person name="Koh N.H."/>
            <person name="Seo J.S."/>
            <person name="Go S.J."/>
        </authorList>
    </citation>
    <scope>NUCLEOTIDE SEQUENCE [LARGE SCALE GENOMIC DNA]</scope>
    <source>
        <strain evidence="3">KACC10331 / KXO85</strain>
    </source>
</reference>
<evidence type="ECO:0008006" key="4">
    <source>
        <dbReference type="Google" id="ProtNLM"/>
    </source>
</evidence>
<dbReference type="GO" id="GO:0016884">
    <property type="term" value="F:carbon-nitrogen ligase activity, with glutamine as amido-N-donor"/>
    <property type="evidence" value="ECO:0007669"/>
    <property type="project" value="InterPro"/>
</dbReference>
<dbReference type="InterPro" id="IPR042184">
    <property type="entry name" value="YqeY/Aim41_N"/>
</dbReference>
<dbReference type="Pfam" id="PF09424">
    <property type="entry name" value="YqeY"/>
    <property type="match status" value="1"/>
</dbReference>
<evidence type="ECO:0000313" key="2">
    <source>
        <dbReference type="EMBL" id="AAW77380.1"/>
    </source>
</evidence>
<accession>Q5GV93</accession>
<dbReference type="SUPFAM" id="SSF89095">
    <property type="entry name" value="GatB/YqeY motif"/>
    <property type="match status" value="1"/>
</dbReference>
<dbReference type="PANTHER" id="PTHR28055:SF1">
    <property type="entry name" value="ALTERED INHERITANCE OF MITOCHONDRIA PROTEIN 41, MITOCHONDRIAL"/>
    <property type="match status" value="1"/>
</dbReference>
<gene>
    <name evidence="2" type="ordered locus">XOO4126</name>
</gene>
<protein>
    <recommendedName>
        <fullName evidence="4">GatB/YqeY domain-containing protein</fullName>
    </recommendedName>
</protein>
<dbReference type="Proteomes" id="UP000006735">
    <property type="component" value="Chromosome"/>
</dbReference>
<keyword evidence="3" id="KW-1185">Reference proteome</keyword>
<dbReference type="STRING" id="291331.XOO4126"/>
<organism evidence="2 3">
    <name type="scientific">Xanthomonas oryzae pv. oryzae (strain KACC10331 / KXO85)</name>
    <dbReference type="NCBI Taxonomy" id="291331"/>
    <lineage>
        <taxon>Bacteria</taxon>
        <taxon>Pseudomonadati</taxon>
        <taxon>Pseudomonadota</taxon>
        <taxon>Gammaproteobacteria</taxon>
        <taxon>Lysobacterales</taxon>
        <taxon>Lysobacteraceae</taxon>
        <taxon>Xanthomonas</taxon>
    </lineage>
</organism>
<dbReference type="HOGENOM" id="CLU_079430_2_2_6"/>
<dbReference type="PANTHER" id="PTHR28055">
    <property type="entry name" value="ALTERED INHERITANCE OF MITOCHONDRIA PROTEIN 41, MITOCHONDRIAL"/>
    <property type="match status" value="1"/>
</dbReference>
<dbReference type="InterPro" id="IPR003789">
    <property type="entry name" value="Asn/Gln_tRNA_amidoTrase-B-like"/>
</dbReference>
<dbReference type="Gene3D" id="1.10.1510.10">
    <property type="entry name" value="Uncharacterised protein YqeY/AIM41 PF09424, N-terminal domain"/>
    <property type="match status" value="1"/>
</dbReference>
<sequence>MRMLLLLLPILIPPPLPAAFHACPTPHLGRSTQHVLAPRPPLKPTLRSHRMPLKQQLTDDMKAAMKSGDKHSLGVIRLINAAIKQKEVDERIELDDAAVIAVLDKMVKQRKDSVTQFEAAAREDLAQIEREEIVVIERYLPAKMGEAEIVAAIQTAMTETGASSPADIGKLMGALKPKLAGQADMGVLSTLVKQHLAG</sequence>
<keyword evidence="1" id="KW-0732">Signal</keyword>
<dbReference type="KEGG" id="xoo:XOO4126"/>
<dbReference type="Gene3D" id="1.10.10.410">
    <property type="match status" value="1"/>
</dbReference>
<feature type="chain" id="PRO_5004257391" description="GatB/YqeY domain-containing protein" evidence="1">
    <location>
        <begin position="19"/>
        <end position="198"/>
    </location>
</feature>
<dbReference type="AlphaFoldDB" id="Q5GV93"/>
<feature type="signal peptide" evidence="1">
    <location>
        <begin position="1"/>
        <end position="18"/>
    </location>
</feature>
<evidence type="ECO:0000256" key="1">
    <source>
        <dbReference type="SAM" id="SignalP"/>
    </source>
</evidence>
<dbReference type="EMBL" id="AE013598">
    <property type="protein sequence ID" value="AAW77380.1"/>
    <property type="molecule type" value="Genomic_DNA"/>
</dbReference>
<dbReference type="InterPro" id="IPR023168">
    <property type="entry name" value="GatB_Yqey_C_2"/>
</dbReference>
<proteinExistence type="predicted"/>
<evidence type="ECO:0000313" key="3">
    <source>
        <dbReference type="Proteomes" id="UP000006735"/>
    </source>
</evidence>